<dbReference type="PDBsum" id="2YHI"/>
<reference evidence="5" key="1">
    <citation type="submission" date="2001-05" db="EMBL/GenBank/DDBJ databases">
        <authorList>
            <person name="El-Sayed N.M."/>
            <person name="Khalak H."/>
            <person name="Adams M.D."/>
        </authorList>
    </citation>
    <scope>NUCLEOTIDE SEQUENCE</scope>
    <source>
        <strain evidence="5">GUTat10.1</strain>
    </source>
</reference>
<organism evidence="5 7">
    <name type="scientific">Trypanosoma brucei brucei (strain 927/4 GUTat10.1)</name>
    <dbReference type="NCBI Taxonomy" id="185431"/>
    <lineage>
        <taxon>Eukaryota</taxon>
        <taxon>Discoba</taxon>
        <taxon>Euglenozoa</taxon>
        <taxon>Kinetoplastea</taxon>
        <taxon>Metakinetoplastina</taxon>
        <taxon>Trypanosomatida</taxon>
        <taxon>Trypanosomatidae</taxon>
        <taxon>Trypanosoma</taxon>
    </lineage>
</organism>
<keyword evidence="2 5" id="KW-0560">Oxidoreductase</keyword>
<feature type="binding site" evidence="4">
    <location>
        <position position="256"/>
    </location>
    <ligand>
        <name>substrate</name>
    </ligand>
</feature>
<dbReference type="PDB" id="3JQB">
    <property type="method" value="X-ray"/>
    <property type="resolution" value="2.40 A"/>
    <property type="chains" value="A/B/C/D=102-369"/>
</dbReference>
<dbReference type="GO" id="GO:0000166">
    <property type="term" value="F:nucleotide binding"/>
    <property type="evidence" value="ECO:0007669"/>
    <property type="project" value="UniProtKB-KW"/>
</dbReference>
<evidence type="ECO:0000313" key="6">
    <source>
        <dbReference type="EMBL" id="AAZ12988.1"/>
    </source>
</evidence>
<feature type="binding site" evidence="8 9">
    <location>
        <position position="196"/>
    </location>
    <ligand>
        <name>NADP(+)</name>
        <dbReference type="ChEBI" id="CHEBI:58349"/>
    </ligand>
</feature>
<evidence type="ECO:0007829" key="11">
    <source>
        <dbReference type="PDB" id="3JQ8"/>
    </source>
</evidence>
<dbReference type="PDB" id="3JQ7">
    <property type="method" value="X-ray"/>
    <property type="resolution" value="1.80 A"/>
    <property type="chains" value="A/B/C/D=102-369"/>
</dbReference>
<dbReference type="EMBL" id="AC091701">
    <property type="protein sequence ID" value="AAX79442.1"/>
    <property type="molecule type" value="Genomic_DNA"/>
</dbReference>
<dbReference type="GO" id="GO:0005654">
    <property type="term" value="C:nucleoplasm"/>
    <property type="evidence" value="ECO:0006056"/>
    <property type="project" value="Others"/>
</dbReference>
<accession>D6XKV8</accession>
<comment type="similarity">
    <text evidence="1">Belongs to the short-chain dehydrogenases/reductases (SDR) family.</text>
</comment>
<feature type="modified residue" description="Cysteine sulfenic acid (-SOH)" evidence="8 10">
    <location>
        <position position="160"/>
    </location>
</feature>
<accession>Q581W1</accession>
<dbReference type="PaxDb" id="5691-AAZ12988"/>
<dbReference type="PDB" id="3JQG">
    <property type="method" value="X-ray"/>
    <property type="resolution" value="1.90 A"/>
    <property type="chains" value="A/B/C/D=102-369"/>
</dbReference>
<evidence type="ECO:0007829" key="8">
    <source>
        <dbReference type="PDB" id="2YHI"/>
    </source>
</evidence>
<dbReference type="CDD" id="cd05357">
    <property type="entry name" value="PR_SDR_c"/>
    <property type="match status" value="1"/>
</dbReference>
<dbReference type="GO" id="GO:0047040">
    <property type="term" value="F:pteridine reductase activity"/>
    <property type="evidence" value="ECO:0000314"/>
    <property type="project" value="GeneDB"/>
</dbReference>
<dbReference type="PDB" id="3JQ8">
    <property type="method" value="X-ray"/>
    <property type="resolution" value="1.95 A"/>
    <property type="chains" value="A/B/C/D=102-369"/>
</dbReference>
<keyword evidence="7" id="KW-1185">Reference proteome</keyword>
<evidence type="ECO:0000313" key="7">
    <source>
        <dbReference type="Proteomes" id="UP000008524"/>
    </source>
</evidence>
<dbReference type="PDBsum" id="3JQD"/>
<evidence type="ECO:0000256" key="3">
    <source>
        <dbReference type="PIRSR" id="PIRSR614058-1"/>
    </source>
</evidence>
<keyword evidence="8 9" id="KW-0547">Nucleotide-binding</keyword>
<dbReference type="PRINTS" id="PR00080">
    <property type="entry name" value="SDRFAMILY"/>
</dbReference>
<dbReference type="FunFam" id="3.40.50.720:FF:000869">
    <property type="entry name" value="Pteridine reductase"/>
    <property type="match status" value="1"/>
</dbReference>
<feature type="binding site" evidence="8 9">
    <location>
        <position position="194"/>
    </location>
    <ligand>
        <name>NADP(+)</name>
        <dbReference type="ChEBI" id="CHEBI:58349"/>
    </ligand>
</feature>
<dbReference type="Gene3D" id="3.40.50.720">
    <property type="entry name" value="NAD(P)-binding Rossmann-like Domain"/>
    <property type="match status" value="1"/>
</dbReference>
<dbReference type="PDBsum" id="3JQA"/>
<dbReference type="GO" id="GO:0005829">
    <property type="term" value="C:cytosol"/>
    <property type="evidence" value="ECO:0000314"/>
    <property type="project" value="GeneDB"/>
</dbReference>
<dbReference type="PDBsum" id="3JQE"/>
<dbReference type="InterPro" id="IPR002347">
    <property type="entry name" value="SDR_fam"/>
</dbReference>
<dbReference type="PDBsum" id="3JQ7"/>
<dbReference type="GeneID" id="3659203"/>
<protein>
    <submittedName>
        <fullName evidence="5">Pteridine reductase, putative</fullName>
        <ecNumber evidence="5">1.5.1.33</ecNumber>
    </submittedName>
</protein>
<feature type="binding site" evidence="15">
    <location>
        <position position="138"/>
    </location>
    <ligand>
        <name>NADPH</name>
        <dbReference type="ChEBI" id="CHEBI:57783"/>
    </ligand>
</feature>
<proteinExistence type="evidence at protein level"/>
<evidence type="ECO:0007829" key="10">
    <source>
        <dbReference type="PDB" id="3JQ7"/>
    </source>
</evidence>
<dbReference type="PDB" id="2YHI">
    <property type="method" value="X-ray"/>
    <property type="resolution" value="1.80 A"/>
    <property type="chains" value="A/B/C/D=102-369"/>
</dbReference>
<feature type="binding site" evidence="8 9">
    <location>
        <position position="136"/>
    </location>
    <ligand>
        <name>NADP(+)</name>
        <dbReference type="ChEBI" id="CHEBI:58349"/>
    </ligand>
</feature>
<dbReference type="Pfam" id="PF13561">
    <property type="entry name" value="adh_short_C2"/>
    <property type="match status" value="1"/>
</dbReference>
<feature type="binding site" evidence="8 9">
    <location>
        <position position="163"/>
    </location>
    <ligand>
        <name>NADP(+)</name>
        <dbReference type="ChEBI" id="CHEBI:58349"/>
    </ligand>
</feature>
<evidence type="ECO:0007829" key="14">
    <source>
        <dbReference type="PDB" id="3JQB"/>
    </source>
</evidence>
<feature type="binding site" evidence="15">
    <location>
        <position position="163"/>
    </location>
    <ligand>
        <name>NADPH</name>
        <dbReference type="ChEBI" id="CHEBI:57783"/>
    </ligand>
</feature>
<dbReference type="ChEMBL" id="CHEMBL5228"/>
<dbReference type="PDBsum" id="3JQ6"/>
<sequence>MYCTEYKFPCFRHTHTIKLVLLHLRECNGVHPPQFYRRMYEWVGSVVIFSPTIIFAPIHDPYLEGGEKWRINNIVQGASISVAVKKKRKSPTYPLFRVKGVMEAPAAVVTGAAKRIGRAIAVKLHQTGYRVVIHYHNSAEAAVSLADELNKERSNTAVVCQADLTNSNVLPASCEEIINSCFRAFGRCDVLVNNASAFYPTPLVQGDHEDNSNGKTVETQVAELIGTNAIAPFLLTMSFAQRQKGTNPNCTSSNLSIVNLCDAMVDQPCMAFSLYNMGKHALVGLTQSAALELAPYGIRVNGVAPGVSLLPVAMGEEEKDKWRRKVPLGRREASAEQIADAVIFLVSGSAQYITGSIIKVDGGLSLVHA</sequence>
<dbReference type="PANTHER" id="PTHR43639">
    <property type="entry name" value="OXIDOREDUCTASE, SHORT-CHAIN DEHYDROGENASE/REDUCTASE FAMILY (AFU_ORTHOLOGUE AFUA_5G02870)"/>
    <property type="match status" value="1"/>
</dbReference>
<dbReference type="PDB" id="3JQC">
    <property type="method" value="X-ray"/>
    <property type="resolution" value="1.80 A"/>
    <property type="chains" value="A/B/C/D=102-369"/>
</dbReference>
<feature type="binding site" evidence="15">
    <location>
        <position position="136"/>
    </location>
    <ligand>
        <name>NADPH</name>
        <dbReference type="ChEBI" id="CHEBI:57783"/>
    </ligand>
</feature>
<reference evidence="9 10" key="6">
    <citation type="journal article" date="2010" name="J. Med. Chem.">
        <title>Structure-based design of pteridine reductase inhibitors targeting African sleeping sickness and the leishmaniases.</title>
        <authorList>
            <person name="Tulloch L.B."/>
            <person name="Martini V.P."/>
            <person name="Iulek J."/>
            <person name="Huggan J.K."/>
            <person name="Lee J.H."/>
            <person name="Gibson C.L."/>
            <person name="Smith T.K."/>
            <person name="Suckling C.J."/>
            <person name="Hunter W.N."/>
        </authorList>
    </citation>
    <scope>X-RAY CRYSTALLOGRAPHY (1.60 ANGSTROMS) OF 102-369 IN COMPLEX WITH NADP(+)</scope>
    <scope>CYSTEINE SULFENIC ACID (-SOH) AT CYS-160 AND CYS-269</scope>
</reference>
<dbReference type="OrthoDB" id="1669814at2759"/>
<feature type="binding site" evidence="8 9">
    <location>
        <position position="138"/>
    </location>
    <ligand>
        <name>NADP(+)</name>
        <dbReference type="ChEBI" id="CHEBI:58349"/>
    </ligand>
</feature>
<dbReference type="PDBsum" id="3JQC"/>
<feature type="binding site" evidence="15">
    <location>
        <position position="194"/>
    </location>
    <ligand>
        <name>NADPH</name>
        <dbReference type="ChEBI" id="CHEBI:57783"/>
    </ligand>
</feature>
<feature type="binding site" evidence="8 9">
    <location>
        <position position="116"/>
    </location>
    <ligand>
        <name>NADP(+)</name>
        <dbReference type="ChEBI" id="CHEBI:58349"/>
    </ligand>
</feature>
<feature type="binding site" evidence="8 9">
    <location>
        <position position="164"/>
    </location>
    <ligand>
        <name>NADP(+)</name>
        <dbReference type="ChEBI" id="CHEBI:58349"/>
    </ligand>
</feature>
<dbReference type="PDB" id="3JQF">
    <property type="method" value="X-ray"/>
    <property type="resolution" value="1.60 A"/>
    <property type="chains" value="A/B/C/D=102-369"/>
</dbReference>
<feature type="binding site" evidence="15">
    <location>
        <position position="164"/>
    </location>
    <ligand>
        <name>NADPH</name>
        <dbReference type="ChEBI" id="CHEBI:57783"/>
    </ligand>
</feature>
<feature type="binding site" evidence="8 9">
    <location>
        <position position="165"/>
    </location>
    <ligand>
        <name>NADP(+)</name>
        <dbReference type="ChEBI" id="CHEBI:58349"/>
    </ligand>
</feature>
<feature type="binding site" evidence="15">
    <location>
        <position position="165"/>
    </location>
    <ligand>
        <name>NADPH</name>
        <dbReference type="ChEBI" id="CHEBI:57783"/>
    </ligand>
</feature>
<dbReference type="PDB" id="3JQA">
    <property type="method" value="X-ray"/>
    <property type="resolution" value="1.90 A"/>
    <property type="chains" value="A/B/C/D=102-369"/>
</dbReference>
<feature type="binding site" evidence="11 13">
    <location>
        <position position="275"/>
    </location>
    <ligand>
        <name>NADP(+)</name>
        <dbReference type="ChEBI" id="CHEBI:58349"/>
    </ligand>
</feature>
<dbReference type="SMR" id="Q581W1"/>
<reference evidence="6" key="2">
    <citation type="journal article" date="2005" name="Science">
        <title>Comparative genomics of trypanosomatid parasitic protozoa.</title>
        <authorList>
            <person name="El-Sayed N.M."/>
            <person name="Myler P.J."/>
            <person name="Blandin G."/>
            <person name="Berriman M."/>
            <person name="Crabtree J."/>
            <person name="Aggarwal G."/>
            <person name="Caler E."/>
            <person name="Renauld H."/>
            <person name="Worthey E.A."/>
            <person name="Hertz-Fowler C."/>
            <person name="Ghedin E."/>
            <person name="Peacock C."/>
            <person name="Bartholomeu D.C."/>
            <person name="Haas B.J."/>
            <person name="Tran A.N."/>
            <person name="Wortman J.R."/>
            <person name="Alsmark U.C."/>
            <person name="Angiuoli S."/>
            <person name="Anupama A."/>
            <person name="Badger J."/>
            <person name="Bringaud F."/>
            <person name="Cadag E."/>
            <person name="Carlton J.M."/>
            <person name="Cerqueira G.C."/>
            <person name="Creasy T."/>
            <person name="Delcher A.L."/>
            <person name="Djikeng A."/>
            <person name="Embley T.M."/>
            <person name="Hauser C."/>
            <person name="Ivens A.C."/>
            <person name="Kummerfeld S.K."/>
            <person name="Pereira-Leal J.B."/>
            <person name="Nilsson D."/>
            <person name="Peterson J."/>
            <person name="Salzberg S.L."/>
            <person name="Shallom J."/>
            <person name="Silva J.C."/>
            <person name="Sundaram J."/>
            <person name="Westenberger S."/>
            <person name="White O."/>
            <person name="Melville S.E."/>
            <person name="Donelson J.E."/>
            <person name="Andersson B."/>
            <person name="Stuart K.D."/>
            <person name="Hall N."/>
        </authorList>
    </citation>
    <scope>NUCLEOTIDE SEQUENCE</scope>
    <source>
        <strain evidence="6">927/4 GUTat10.1</strain>
    </source>
</reference>
<reference evidence="8" key="7">
    <citation type="journal article" date="2017" name="ACS Omega">
        <title>Exploiting the 2-Amino-1,3,4-thiadiazole Scaffold To Inhibit &lt;i&gt;Trypanosoma brucei&lt;/i&gt; Pteridine Reductase in Support of Early-Stage Drug Discovery.</title>
        <authorList>
            <person name="Linciano P."/>
            <person name="Dawson A."/>
            <person name="Pohner I."/>
            <person name="Costa D.M."/>
            <person name="Sa M.S."/>
            <person name="Cordeiro-da-Silva A."/>
            <person name="Luciani R."/>
            <person name="Gul S."/>
            <person name="Witt G."/>
            <person name="Ellinger B."/>
            <person name="Kuzikov M."/>
            <person name="Gribbon P."/>
            <person name="Reinshagen J."/>
            <person name="Wolf M."/>
            <person name="Behrens B."/>
            <person name="Hannaert V."/>
            <person name="Michels P.A.M."/>
            <person name="Nerini E."/>
            <person name="Pozzi C."/>
            <person name="di Pisa F."/>
            <person name="Landi G."/>
            <person name="Santarem N."/>
            <person name="Ferrari S."/>
            <person name="Saxena P."/>
            <person name="Lazzari S."/>
            <person name="Cannazza G."/>
            <person name="Freitas-Junior L.H."/>
            <person name="Moraes C.B."/>
            <person name="Pascoalino B.S."/>
            <person name="Alcantara L.M."/>
            <person name="Bertolacini C.P."/>
            <person name="Fontana V."/>
            <person name="Wittig U."/>
            <person name="Muller W."/>
            <person name="Wade R.C."/>
            <person name="Hunter W.N."/>
            <person name="Mangani S."/>
            <person name="Costantino L."/>
            <person name="Costi M.P."/>
        </authorList>
    </citation>
    <scope>X-RAY CRYSTALLOGRAPHY (1.80 ANGSTROMS) OF 102-369 IN COMPLEX WITH NADP(+)</scope>
    <scope>CYSTEINE SULFENIC ACID (-SOH) AT CYS-160</scope>
</reference>
<dbReference type="PDB" id="3JQD">
    <property type="method" value="X-ray"/>
    <property type="resolution" value="1.60 A"/>
    <property type="chains" value="A/B/C/D=102-369"/>
</dbReference>
<dbReference type="STRING" id="185431.Q581W1"/>
<feature type="active site" description="Proton acceptor" evidence="3">
    <location>
        <position position="275"/>
    </location>
</feature>
<evidence type="ECO:0007829" key="12">
    <source>
        <dbReference type="PDB" id="3JQ9"/>
    </source>
</evidence>
<evidence type="ECO:0007829" key="9">
    <source>
        <dbReference type="PDB" id="3JQ6"/>
    </source>
</evidence>
<dbReference type="GO" id="GO:0005737">
    <property type="term" value="C:cytoplasm"/>
    <property type="evidence" value="ECO:0006056"/>
    <property type="project" value="Others"/>
</dbReference>
<dbReference type="PDB" id="3JQ9">
    <property type="method" value="X-ray"/>
    <property type="resolution" value="2.30 A"/>
    <property type="chains" value="A/B/C/D=102-369"/>
</dbReference>
<evidence type="ECO:0000256" key="2">
    <source>
        <dbReference type="ARBA" id="ARBA00023002"/>
    </source>
</evidence>
<feature type="binding site" evidence="15">
    <location>
        <position position="308"/>
    </location>
    <ligand>
        <name>NADPH</name>
        <dbReference type="ChEBI" id="CHEBI:57783"/>
    </ligand>
</feature>
<reference evidence="15" key="8">
    <citation type="journal article" date="2024" name="Eur. J. Med. Chem.">
        <title>The discovery of aryl-2-nitroethyl triamino pyrimidines as anti-Trypanosoma brucei agents.</title>
        <authorList>
            <person name="Linciano P."/>
            <person name="Pozzi C."/>
            <person name="Tassone G."/>
            <person name="Landi G."/>
            <person name="Mangani S."/>
            <person name="Santucci M."/>
            <person name="Luciani R."/>
            <person name="Ferrari S."/>
            <person name="Santarem N."/>
            <person name="Tagliazucchi L."/>
            <person name="Cordeiro-da-Silva A."/>
            <person name="Tonelli M."/>
            <person name="Tondi D."/>
            <person name="Bertarini L."/>
            <person name="Gul S."/>
            <person name="Witt G."/>
            <person name="Moraes C.B."/>
            <person name="Costantino L."/>
            <person name="Costi M.P."/>
        </authorList>
    </citation>
    <scope>X-RAY CRYSTALLOGRAPHY (1.48 ANGSTROMS) OF 102-369 IN COMPLEX WITH NADPH</scope>
</reference>
<reference evidence="6" key="5">
    <citation type="submission" date="2005-04" db="EMBL/GenBank/DDBJ databases">
        <title>Sequencing, closure, and annotation of Trypanosoma brucei chromosomes 2 through 8.</title>
        <authorList>
            <person name="Ghedin E."/>
            <person name="Blandin G."/>
            <person name="Bartholomeu D."/>
            <person name="Caler E."/>
            <person name="Haas B."/>
            <person name="Hannick L."/>
            <person name="Shallom J."/>
            <person name="Hou L."/>
            <person name="Djikeng A."/>
            <person name="Feldblyum T."/>
            <person name="Hostetler J."/>
            <person name="Johnson J."/>
            <person name="Jones K."/>
            <person name="Koo H.L."/>
            <person name="Larkin C."/>
            <person name="Pai G."/>
            <person name="Peterson J."/>
            <person name="Khalak H.G."/>
            <person name="Salzberg S."/>
            <person name="Simpson A.J."/>
            <person name="Tallon L."/>
            <person name="Van Aken S."/>
            <person name="Wanless D."/>
            <person name="White O."/>
            <person name="Wortman J."/>
            <person name="Fraser C.M."/>
            <person name="El-Sayed N.M.A."/>
        </authorList>
    </citation>
    <scope>NUCLEOTIDE SEQUENCE</scope>
    <source>
        <strain evidence="6">927/4 GUTat10.1</strain>
    </source>
</reference>
<evidence type="ECO:0000256" key="1">
    <source>
        <dbReference type="ARBA" id="ARBA00006484"/>
    </source>
</evidence>
<dbReference type="NCBIfam" id="TIGR02685">
    <property type="entry name" value="pter_reduc_Leis"/>
    <property type="match status" value="1"/>
</dbReference>
<dbReference type="PDB" id="8OF2">
    <property type="method" value="X-ray"/>
    <property type="resolution" value="1.48 A"/>
    <property type="chains" value="A/B/C/D=102-369"/>
</dbReference>
<keyword evidence="8 9" id="KW-0002">3D-structure</keyword>
<feature type="binding site" evidence="12 14">
    <location>
        <position position="114"/>
    </location>
    <ligand>
        <name>NADP(+)</name>
        <dbReference type="ChEBI" id="CHEBI:58349"/>
    </ligand>
</feature>
<feature type="binding site" evidence="8 9">
    <location>
        <position position="279"/>
    </location>
    <ligand>
        <name>NADP(+)</name>
        <dbReference type="ChEBI" id="CHEBI:58349"/>
    </ligand>
</feature>
<feature type="binding site" evidence="15">
    <location>
        <position position="196"/>
    </location>
    <ligand>
        <name>NADPH</name>
        <dbReference type="ChEBI" id="CHEBI:57783"/>
    </ligand>
</feature>
<feature type="binding site" evidence="15">
    <location>
        <position position="279"/>
    </location>
    <ligand>
        <name>NADPH</name>
        <dbReference type="ChEBI" id="CHEBI:57783"/>
    </ligand>
</feature>
<dbReference type="InterPro" id="IPR014058">
    <property type="entry name" value="Pteridine_reductase"/>
</dbReference>
<gene>
    <name evidence="6" type="primary">Tb08.26N11.790</name>
    <name evidence="5" type="ORF">Tb927.8.2210</name>
</gene>
<feature type="binding site" evidence="15">
    <location>
        <position position="115"/>
    </location>
    <ligand>
        <name>NADPH</name>
        <dbReference type="ChEBI" id="CHEBI:57783"/>
    </ligand>
</feature>
<dbReference type="PDB" id="3JQE">
    <property type="method" value="X-ray"/>
    <property type="resolution" value="2.00 A"/>
    <property type="chains" value="A/B/C/D=102-369"/>
</dbReference>
<dbReference type="PDBsum" id="3JQB"/>
<dbReference type="PROSITE" id="PS00061">
    <property type="entry name" value="ADH_SHORT"/>
    <property type="match status" value="1"/>
</dbReference>
<feature type="binding site" evidence="15">
    <location>
        <position position="137"/>
    </location>
    <ligand>
        <name>NADPH</name>
        <dbReference type="ChEBI" id="CHEBI:57783"/>
    </ligand>
</feature>
<feature type="binding site" evidence="8 9">
    <location>
        <position position="137"/>
    </location>
    <ligand>
        <name>NADP(+)</name>
        <dbReference type="ChEBI" id="CHEBI:58349"/>
    </ligand>
</feature>
<dbReference type="BRENDA" id="1.5.1.33">
    <property type="organism ID" value="6519"/>
</dbReference>
<feature type="binding site" evidence="8 9">
    <location>
        <position position="115"/>
    </location>
    <ligand>
        <name>NADP(+)</name>
        <dbReference type="ChEBI" id="CHEBI:58349"/>
    </ligand>
</feature>
<dbReference type="InterPro" id="IPR036291">
    <property type="entry name" value="NAD(P)-bd_dom_sf"/>
</dbReference>
<dbReference type="GO" id="GO:0016491">
    <property type="term" value="F:oxidoreductase activity"/>
    <property type="evidence" value="ECO:0000255"/>
    <property type="project" value="GeneDB"/>
</dbReference>
<evidence type="ECO:0000256" key="4">
    <source>
        <dbReference type="PIRSR" id="PIRSR614058-2"/>
    </source>
</evidence>
<reference evidence="5" key="4">
    <citation type="submission" date="2005-04" db="EMBL/GenBank/DDBJ databases">
        <title>.</title>
        <authorList>
            <person name="Ghedin E."/>
            <person name="Blandin G."/>
            <person name="Bartholomeu D."/>
            <person name="Caler E."/>
            <person name="Haas B."/>
            <person name="Hannick L."/>
            <person name="Shallom J."/>
            <person name="Hou L."/>
            <person name="Djikeng A."/>
            <person name="Feldblyum T."/>
            <person name="Hostetler J."/>
            <person name="Johnson J."/>
            <person name="Jones K."/>
            <person name="Koo H.L."/>
            <person name="Larkin C."/>
            <person name="Pai G."/>
            <person name="Peterson J."/>
            <person name="Khalak H.G."/>
            <person name="Salzberg S."/>
            <person name="Simpson A.J."/>
            <person name="Tallon L."/>
            <person name="Van Aken S."/>
            <person name="Wanless D."/>
            <person name="White O."/>
            <person name="Wortman J."/>
            <person name="Fraser C.M."/>
            <person name="El-Sayed N.M.A."/>
        </authorList>
    </citation>
    <scope>NUCLEOTIDE SEQUENCE</scope>
    <source>
        <strain evidence="5">GUTat10.1</strain>
    </source>
</reference>
<dbReference type="PDBsum" id="3JQ8"/>
<dbReference type="eggNOG" id="KOG0725">
    <property type="taxonomic scope" value="Eukaryota"/>
</dbReference>
<evidence type="ECO:0007829" key="13">
    <source>
        <dbReference type="PDB" id="3JQA"/>
    </source>
</evidence>
<dbReference type="KEGG" id="tbr:Tb927.8.2210"/>
<feature type="binding site" evidence="8 10">
    <location>
        <position position="309"/>
    </location>
    <ligand>
        <name>NADP(+)</name>
        <dbReference type="ChEBI" id="CHEBI:58349"/>
    </ligand>
</feature>
<dbReference type="PDBsum" id="3JQ9"/>
<dbReference type="PDBsum" id="3JQG"/>
<dbReference type="Proteomes" id="UP000008524">
    <property type="component" value="Chromosome 8"/>
</dbReference>
<reference evidence="6 7" key="3">
    <citation type="journal article" date="2005" name="Science">
        <title>The genome of the African trypanosome Trypanosoma brucei.</title>
        <authorList>
            <person name="Berriman M."/>
            <person name="Ghedin E."/>
            <person name="Hertz-Fowler C."/>
            <person name="Blandin G."/>
            <person name="Renauld H."/>
            <person name="Bartholomeu D.C."/>
            <person name="Lennard N.J."/>
            <person name="Caler E."/>
            <person name="Hamlin N.E."/>
            <person name="Haas B."/>
            <person name="Bohme U."/>
            <person name="Hannick L."/>
            <person name="Aslett M.A."/>
            <person name="Shallom J."/>
            <person name="Marcello L."/>
            <person name="Hou L."/>
            <person name="Wickstead B."/>
            <person name="Alsmark U.C."/>
            <person name="Arrowsmith C."/>
            <person name="Atkin R.J."/>
            <person name="Barron A.J."/>
            <person name="Bringaud F."/>
            <person name="Brooks K."/>
            <person name="Carrington M."/>
            <person name="Cherevach I."/>
            <person name="Chillingworth T.J."/>
            <person name="Churcher C."/>
            <person name="Clark L.N."/>
            <person name="Corton C.H."/>
            <person name="Cronin A."/>
            <person name="Davies R.M."/>
            <person name="Doggett J."/>
            <person name="Djikeng A."/>
            <person name="Feldblyum T."/>
            <person name="Field M.C."/>
            <person name="Fraser A."/>
            <person name="Goodhead I."/>
            <person name="Hance Z."/>
            <person name="Harper D."/>
            <person name="Harris B.R."/>
            <person name="Hauser H."/>
            <person name="Hostetler J."/>
            <person name="Ivens A."/>
            <person name="Jagels K."/>
            <person name="Johnson D."/>
            <person name="Johnson J."/>
            <person name="Jones K."/>
            <person name="Kerhornou A.X."/>
            <person name="Koo H."/>
            <person name="Larke N."/>
            <person name="Landfear S."/>
            <person name="Larkin C."/>
            <person name="Leech V."/>
            <person name="Line A."/>
            <person name="Lord A."/>
            <person name="Macleod A."/>
            <person name="Mooney P.J."/>
            <person name="Moule S."/>
            <person name="Martin D.M."/>
            <person name="Morgan G.W."/>
            <person name="Mungall K."/>
            <person name="Norbertczak H."/>
            <person name="Ormond D."/>
            <person name="Pai G."/>
            <person name="Peacock C.S."/>
            <person name="Peterson J."/>
            <person name="Quail M.A."/>
            <person name="Rabbinowitsch E."/>
            <person name="Rajandream M.A."/>
            <person name="Reitter C."/>
            <person name="Salzberg S.L."/>
            <person name="Sanders M."/>
            <person name="Schobel S."/>
            <person name="Sharp S."/>
            <person name="Simmonds M."/>
            <person name="Simpson A.J."/>
            <person name="Tallon L."/>
            <person name="Turner C.M."/>
            <person name="Tait A."/>
            <person name="Tivey A.R."/>
            <person name="Van Aken S."/>
            <person name="Walker D."/>
            <person name="Wanless D."/>
            <person name="Wang S."/>
            <person name="White B."/>
            <person name="White O."/>
            <person name="Whitehead S."/>
            <person name="Woodward J."/>
            <person name="Wortman J."/>
            <person name="Adams M.D."/>
            <person name="Embley T.M."/>
            <person name="Gull K."/>
            <person name="Ullu E."/>
            <person name="Barry J.D."/>
            <person name="Fairlamb A.H."/>
            <person name="Opperdoes F."/>
            <person name="Barrell B.G."/>
            <person name="Donelson J.E."/>
            <person name="Hall N."/>
            <person name="Fraser C.M."/>
            <person name="Melville S.E."/>
            <person name="El-Sayed N.M."/>
        </authorList>
    </citation>
    <scope>NUCLEOTIDE SEQUENCE [LARGE SCALE GENOMIC DNA]</scope>
    <source>
        <strain evidence="6 7">927/4 GUTat10.1</strain>
    </source>
</reference>
<dbReference type="OMA" id="DGGQHLM"/>
<feature type="modified residue" description="Cysteine sulfenic acid (-SOH)" evidence="10 11">
    <location>
        <position position="269"/>
    </location>
</feature>
<feature type="binding site" evidence="15">
    <location>
        <position position="116"/>
    </location>
    <ligand>
        <name>NADPH</name>
        <dbReference type="ChEBI" id="CHEBI:57783"/>
    </ligand>
</feature>
<dbReference type="AlphaFoldDB" id="Q581W1"/>
<dbReference type="PANTHER" id="PTHR43639:SF1">
    <property type="entry name" value="SHORT-CHAIN DEHYDROGENASE_REDUCTASE FAMILY PROTEIN"/>
    <property type="match status" value="1"/>
</dbReference>
<dbReference type="RefSeq" id="XP_847054.1">
    <property type="nucleotide sequence ID" value="XM_841961.1"/>
</dbReference>
<evidence type="ECO:0000313" key="5">
    <source>
        <dbReference type="EMBL" id="AAX79442.1"/>
    </source>
</evidence>
<dbReference type="BindingDB" id="Q581W1"/>
<feature type="binding site" evidence="15">
    <location>
        <position position="309"/>
    </location>
    <ligand>
        <name>NADPH</name>
        <dbReference type="ChEBI" id="CHEBI:57783"/>
    </ligand>
</feature>
<evidence type="ECO:0007829" key="15">
    <source>
        <dbReference type="PDB" id="8OF2"/>
    </source>
</evidence>
<name>Q581W1_TRYB2</name>
<dbReference type="EC" id="1.5.1.33" evidence="5"/>
<dbReference type="PDB" id="3JQ6">
    <property type="method" value="X-ray"/>
    <property type="resolution" value="1.80 A"/>
    <property type="chains" value="A/B/C/D=102-369"/>
</dbReference>
<dbReference type="InterPro" id="IPR020904">
    <property type="entry name" value="Sc_DH/Rdtase_CS"/>
</dbReference>
<dbReference type="SUPFAM" id="SSF51735">
    <property type="entry name" value="NAD(P)-binding Rossmann-fold domains"/>
    <property type="match status" value="1"/>
</dbReference>
<dbReference type="EMBL" id="CP000071">
    <property type="protein sequence ID" value="AAZ12988.1"/>
    <property type="molecule type" value="Genomic_DNA"/>
</dbReference>
<dbReference type="PDBsum" id="3JQF"/>
<feature type="binding site" evidence="8 9">
    <location>
        <position position="308"/>
    </location>
    <ligand>
        <name>NADP(+)</name>
        <dbReference type="ChEBI" id="CHEBI:58349"/>
    </ligand>
</feature>
<dbReference type="PRINTS" id="PR00081">
    <property type="entry name" value="GDHRDH"/>
</dbReference>